<reference evidence="2 3" key="1">
    <citation type="submission" date="2019-03" db="EMBL/GenBank/DDBJ databases">
        <title>Luteimonas zhaokaii sp.nov., isolated from the rectal contents of Plateau pika in Yushu, Qinghai Province, China.</title>
        <authorList>
            <person name="Zhang G."/>
        </authorList>
    </citation>
    <scope>NUCLEOTIDE SEQUENCE [LARGE SCALE GENOMIC DNA]</scope>
    <source>
        <strain evidence="2 3">THG-MD21</strain>
    </source>
</reference>
<sequence length="138" mass="15643">MPLSPALAAVLADIVLTLHVGIAVFVIGMTLIVPVGGFRGWRWVRASRLRWLHVGLVVVIAVQAWLGRLCPLTIWEQWLRMRAGQPAYEGSFVSYWLSKVLFFEAPWWSFVAAYSLLVLVVAAAWFRWPPERRRAQAG</sequence>
<keyword evidence="1" id="KW-0472">Membrane</keyword>
<protein>
    <submittedName>
        <fullName evidence="2">DUF2784 domain-containing protein</fullName>
    </submittedName>
</protein>
<dbReference type="OrthoDB" id="370375at2"/>
<keyword evidence="3" id="KW-1185">Reference proteome</keyword>
<comment type="caution">
    <text evidence="2">The sequence shown here is derived from an EMBL/GenBank/DDBJ whole genome shotgun (WGS) entry which is preliminary data.</text>
</comment>
<feature type="transmembrane region" description="Helical" evidence="1">
    <location>
        <begin position="6"/>
        <end position="37"/>
    </location>
</feature>
<evidence type="ECO:0000256" key="1">
    <source>
        <dbReference type="SAM" id="Phobius"/>
    </source>
</evidence>
<dbReference type="Proteomes" id="UP000295543">
    <property type="component" value="Unassembled WGS sequence"/>
</dbReference>
<dbReference type="InterPro" id="IPR021218">
    <property type="entry name" value="DUF2784"/>
</dbReference>
<dbReference type="RefSeq" id="WP_133393072.1">
    <property type="nucleotide sequence ID" value="NZ_SMTG01000002.1"/>
</dbReference>
<dbReference type="AlphaFoldDB" id="A0A4V6PLW5"/>
<accession>A0A4V6PLW5</accession>
<evidence type="ECO:0000313" key="2">
    <source>
        <dbReference type="EMBL" id="TDK33652.1"/>
    </source>
</evidence>
<gene>
    <name evidence="2" type="ORF">E2F49_06545</name>
</gene>
<evidence type="ECO:0000313" key="3">
    <source>
        <dbReference type="Proteomes" id="UP000295543"/>
    </source>
</evidence>
<feature type="transmembrane region" description="Helical" evidence="1">
    <location>
        <begin position="49"/>
        <end position="66"/>
    </location>
</feature>
<dbReference type="EMBL" id="SMTG01000002">
    <property type="protein sequence ID" value="TDK33652.1"/>
    <property type="molecule type" value="Genomic_DNA"/>
</dbReference>
<organism evidence="2 3">
    <name type="scientific">Luteimonas terrae</name>
    <dbReference type="NCBI Taxonomy" id="1530191"/>
    <lineage>
        <taxon>Bacteria</taxon>
        <taxon>Pseudomonadati</taxon>
        <taxon>Pseudomonadota</taxon>
        <taxon>Gammaproteobacteria</taxon>
        <taxon>Lysobacterales</taxon>
        <taxon>Lysobacteraceae</taxon>
        <taxon>Luteimonas</taxon>
    </lineage>
</organism>
<keyword evidence="1" id="KW-0812">Transmembrane</keyword>
<name>A0A4V6PLW5_9GAMM</name>
<keyword evidence="1" id="KW-1133">Transmembrane helix</keyword>
<feature type="transmembrane region" description="Helical" evidence="1">
    <location>
        <begin position="105"/>
        <end position="126"/>
    </location>
</feature>
<dbReference type="Pfam" id="PF10861">
    <property type="entry name" value="DUF2784"/>
    <property type="match status" value="1"/>
</dbReference>
<proteinExistence type="predicted"/>